<dbReference type="SUPFAM" id="SSF48498">
    <property type="entry name" value="Tetracyclin repressor-like, C-terminal domain"/>
    <property type="match status" value="1"/>
</dbReference>
<dbReference type="GO" id="GO:0003700">
    <property type="term" value="F:DNA-binding transcription factor activity"/>
    <property type="evidence" value="ECO:0007669"/>
    <property type="project" value="TreeGrafter"/>
</dbReference>
<reference evidence="6 7" key="1">
    <citation type="submission" date="2014-02" db="EMBL/GenBank/DDBJ databases">
        <title>The small core and large imbalanced accessory genome model reveals a collaborative survival strategy of Sorangium cellulosum strains in nature.</title>
        <authorList>
            <person name="Han K."/>
            <person name="Peng R."/>
            <person name="Blom J."/>
            <person name="Li Y.-Z."/>
        </authorList>
    </citation>
    <scope>NUCLEOTIDE SEQUENCE [LARGE SCALE GENOMIC DNA]</scope>
    <source>
        <strain evidence="6 7">So0149</strain>
    </source>
</reference>
<proteinExistence type="predicted"/>
<dbReference type="EMBL" id="JEMC01003786">
    <property type="protein sequence ID" value="KYF78560.1"/>
    <property type="molecule type" value="Genomic_DNA"/>
</dbReference>
<keyword evidence="2 4" id="KW-0238">DNA-binding</keyword>
<evidence type="ECO:0000256" key="2">
    <source>
        <dbReference type="ARBA" id="ARBA00023125"/>
    </source>
</evidence>
<dbReference type="Pfam" id="PF00440">
    <property type="entry name" value="TetR_N"/>
    <property type="match status" value="1"/>
</dbReference>
<accession>A0A150REE6</accession>
<dbReference type="InterPro" id="IPR001647">
    <property type="entry name" value="HTH_TetR"/>
</dbReference>
<dbReference type="InterPro" id="IPR009057">
    <property type="entry name" value="Homeodomain-like_sf"/>
</dbReference>
<name>A0A150REE6_SORCE</name>
<feature type="domain" description="HTH tetR-type" evidence="5">
    <location>
        <begin position="6"/>
        <end position="65"/>
    </location>
</feature>
<dbReference type="PANTHER" id="PTHR30055:SF238">
    <property type="entry name" value="MYCOFACTOCIN BIOSYNTHESIS TRANSCRIPTIONAL REGULATOR MFTR-RELATED"/>
    <property type="match status" value="1"/>
</dbReference>
<dbReference type="InterPro" id="IPR036271">
    <property type="entry name" value="Tet_transcr_reg_TetR-rel_C_sf"/>
</dbReference>
<sequence>MARPRNITDAQILDGARACFLEHGAGVSTTVIAERLGISHGVLFQRFGTKEQLLRAALQPPMEPPWMARARSGPDDRDARIQLLELGEEISAYLERIVPCLAVLRSAGMTVESMAERREDLPPVRARREVAAWFSRAIARGLLRPVSAEHAADLFLGALHFRPFHQHLSNQGFDRAESRAYLAFAIDAIHRTLAPAAERP</sequence>
<comment type="caution">
    <text evidence="6">The sequence shown here is derived from an EMBL/GenBank/DDBJ whole genome shotgun (WGS) entry which is preliminary data.</text>
</comment>
<protein>
    <submittedName>
        <fullName evidence="6">TetR family transcriptional regulator</fullName>
    </submittedName>
</protein>
<keyword evidence="1" id="KW-0805">Transcription regulation</keyword>
<evidence type="ECO:0000256" key="1">
    <source>
        <dbReference type="ARBA" id="ARBA00023015"/>
    </source>
</evidence>
<dbReference type="PROSITE" id="PS50977">
    <property type="entry name" value="HTH_TETR_2"/>
    <property type="match status" value="1"/>
</dbReference>
<dbReference type="SUPFAM" id="SSF46689">
    <property type="entry name" value="Homeodomain-like"/>
    <property type="match status" value="1"/>
</dbReference>
<organism evidence="6 7">
    <name type="scientific">Sorangium cellulosum</name>
    <name type="common">Polyangium cellulosum</name>
    <dbReference type="NCBI Taxonomy" id="56"/>
    <lineage>
        <taxon>Bacteria</taxon>
        <taxon>Pseudomonadati</taxon>
        <taxon>Myxococcota</taxon>
        <taxon>Polyangia</taxon>
        <taxon>Polyangiales</taxon>
        <taxon>Polyangiaceae</taxon>
        <taxon>Sorangium</taxon>
    </lineage>
</organism>
<dbReference type="GO" id="GO:0000976">
    <property type="term" value="F:transcription cis-regulatory region binding"/>
    <property type="evidence" value="ECO:0007669"/>
    <property type="project" value="TreeGrafter"/>
</dbReference>
<keyword evidence="3" id="KW-0804">Transcription</keyword>
<evidence type="ECO:0000313" key="6">
    <source>
        <dbReference type="EMBL" id="KYF78560.1"/>
    </source>
</evidence>
<dbReference type="InterPro" id="IPR039536">
    <property type="entry name" value="TetR_C_Proteobacteria"/>
</dbReference>
<feature type="DNA-binding region" description="H-T-H motif" evidence="4">
    <location>
        <begin position="28"/>
        <end position="47"/>
    </location>
</feature>
<dbReference type="InterPro" id="IPR050109">
    <property type="entry name" value="HTH-type_TetR-like_transc_reg"/>
</dbReference>
<dbReference type="AlphaFoldDB" id="A0A150REE6"/>
<evidence type="ECO:0000313" key="7">
    <source>
        <dbReference type="Proteomes" id="UP000075515"/>
    </source>
</evidence>
<evidence type="ECO:0000256" key="4">
    <source>
        <dbReference type="PROSITE-ProRule" id="PRU00335"/>
    </source>
</evidence>
<evidence type="ECO:0000256" key="3">
    <source>
        <dbReference type="ARBA" id="ARBA00023163"/>
    </source>
</evidence>
<dbReference type="PRINTS" id="PR00455">
    <property type="entry name" value="HTHTETR"/>
</dbReference>
<dbReference type="Gene3D" id="1.10.357.10">
    <property type="entry name" value="Tetracycline Repressor, domain 2"/>
    <property type="match status" value="1"/>
</dbReference>
<dbReference type="PANTHER" id="PTHR30055">
    <property type="entry name" value="HTH-TYPE TRANSCRIPTIONAL REGULATOR RUTR"/>
    <property type="match status" value="1"/>
</dbReference>
<dbReference type="Pfam" id="PF14246">
    <property type="entry name" value="TetR_C_7"/>
    <property type="match status" value="1"/>
</dbReference>
<evidence type="ECO:0000259" key="5">
    <source>
        <dbReference type="PROSITE" id="PS50977"/>
    </source>
</evidence>
<gene>
    <name evidence="6" type="ORF">BE18_11760</name>
</gene>
<dbReference type="Proteomes" id="UP000075515">
    <property type="component" value="Unassembled WGS sequence"/>
</dbReference>